<name>A0ABT8DLU8_9BURK</name>
<evidence type="ECO:0000313" key="1">
    <source>
        <dbReference type="EMBL" id="MDN3919389.1"/>
    </source>
</evidence>
<accession>A0ABT8DLU8</accession>
<comment type="caution">
    <text evidence="1">The sequence shown here is derived from an EMBL/GenBank/DDBJ whole genome shotgun (WGS) entry which is preliminary data.</text>
</comment>
<dbReference type="SUPFAM" id="SSF51182">
    <property type="entry name" value="RmlC-like cupins"/>
    <property type="match status" value="1"/>
</dbReference>
<dbReference type="RefSeq" id="WP_290357693.1">
    <property type="nucleotide sequence ID" value="NZ_JAUHHC010000001.1"/>
</dbReference>
<dbReference type="Proteomes" id="UP001228044">
    <property type="component" value="Unassembled WGS sequence"/>
</dbReference>
<organism evidence="1 2">
    <name type="scientific">Roseateles violae</name>
    <dbReference type="NCBI Taxonomy" id="3058042"/>
    <lineage>
        <taxon>Bacteria</taxon>
        <taxon>Pseudomonadati</taxon>
        <taxon>Pseudomonadota</taxon>
        <taxon>Betaproteobacteria</taxon>
        <taxon>Burkholderiales</taxon>
        <taxon>Sphaerotilaceae</taxon>
        <taxon>Roseateles</taxon>
    </lineage>
</organism>
<dbReference type="EMBL" id="JAUHHC010000001">
    <property type="protein sequence ID" value="MDN3919389.1"/>
    <property type="molecule type" value="Genomic_DNA"/>
</dbReference>
<proteinExistence type="predicted"/>
<gene>
    <name evidence="1" type="ORF">QWJ38_03745</name>
</gene>
<dbReference type="InterPro" id="IPR011051">
    <property type="entry name" value="RmlC_Cupin_sf"/>
</dbReference>
<keyword evidence="2" id="KW-1185">Reference proteome</keyword>
<evidence type="ECO:0000313" key="2">
    <source>
        <dbReference type="Proteomes" id="UP001228044"/>
    </source>
</evidence>
<reference evidence="1 2" key="1">
    <citation type="submission" date="2023-06" db="EMBL/GenBank/DDBJ databases">
        <title>Pelomonas sp. PFR6 16S ribosomal RNA gene Genome sequencing and assembly.</title>
        <authorList>
            <person name="Woo H."/>
        </authorList>
    </citation>
    <scope>NUCLEOTIDE SEQUENCE [LARGE SCALE GENOMIC DNA]</scope>
    <source>
        <strain evidence="1 2">PFR6</strain>
    </source>
</reference>
<evidence type="ECO:0008006" key="3">
    <source>
        <dbReference type="Google" id="ProtNLM"/>
    </source>
</evidence>
<dbReference type="InterPro" id="IPR014710">
    <property type="entry name" value="RmlC-like_jellyroll"/>
</dbReference>
<protein>
    <recommendedName>
        <fullName evidence="3">Cupin domain-containing protein</fullName>
    </recommendedName>
</protein>
<dbReference type="Gene3D" id="2.60.120.10">
    <property type="entry name" value="Jelly Rolls"/>
    <property type="match status" value="1"/>
</dbReference>
<sequence>MNKDLTRQDVQRRHIRRADYVSCNEAFIDVRLPGSTPKENYSIVGPGVTQNPNQVVNLREAHGFNIGAAGMAPGITNSLHLHFTAEVFIACEGRFTLRWGADGEEGEAVLEEGDVICMPTWMFRGFSNSGSRHGFLMTVLGGDDTGGIIWSPEVIRRARATGLYLGRDNQLIDVPAGAAPPAEDDLLPLMPAEEVAALRRWSKEELLHRCIRPAQRDFRPATLDSALPGHAWQLAPFIGWGISQHRDHRPAVAEPLGFSVEWIKVPAGQRSAVFQLEQAAVLLHADGPLAVDFNRDADVVRTELGAWDTLSMPAGCSRQFVNHGSRDAHALLVVAGDGRKTPRFDASVHAAAERVDMTLDAGGRLARKSLLPPAMGV</sequence>